<protein>
    <submittedName>
        <fullName evidence="3">Uncharacterized protein</fullName>
    </submittedName>
</protein>
<name>A0A2A2KD98_9BILA</name>
<dbReference type="Proteomes" id="UP000218231">
    <property type="component" value="Unassembled WGS sequence"/>
</dbReference>
<evidence type="ECO:0000256" key="2">
    <source>
        <dbReference type="SAM" id="SignalP"/>
    </source>
</evidence>
<dbReference type="InterPro" id="IPR015915">
    <property type="entry name" value="Kelch-typ_b-propeller"/>
</dbReference>
<dbReference type="Gene3D" id="2.120.10.80">
    <property type="entry name" value="Kelch-type beta propeller"/>
    <property type="match status" value="1"/>
</dbReference>
<feature type="chain" id="PRO_5013262852" evidence="2">
    <location>
        <begin position="22"/>
        <end position="337"/>
    </location>
</feature>
<feature type="region of interest" description="Disordered" evidence="1">
    <location>
        <begin position="24"/>
        <end position="53"/>
    </location>
</feature>
<feature type="compositionally biased region" description="Polar residues" evidence="1">
    <location>
        <begin position="31"/>
        <end position="53"/>
    </location>
</feature>
<evidence type="ECO:0000313" key="3">
    <source>
        <dbReference type="EMBL" id="PAV71842.1"/>
    </source>
</evidence>
<dbReference type="AlphaFoldDB" id="A0A2A2KD98"/>
<accession>A0A2A2KD98</accession>
<feature type="signal peptide" evidence="2">
    <location>
        <begin position="1"/>
        <end position="21"/>
    </location>
</feature>
<keyword evidence="2" id="KW-0732">Signal</keyword>
<organism evidence="3 4">
    <name type="scientific">Diploscapter pachys</name>
    <dbReference type="NCBI Taxonomy" id="2018661"/>
    <lineage>
        <taxon>Eukaryota</taxon>
        <taxon>Metazoa</taxon>
        <taxon>Ecdysozoa</taxon>
        <taxon>Nematoda</taxon>
        <taxon>Chromadorea</taxon>
        <taxon>Rhabditida</taxon>
        <taxon>Rhabditina</taxon>
        <taxon>Rhabditomorpha</taxon>
        <taxon>Rhabditoidea</taxon>
        <taxon>Rhabditidae</taxon>
        <taxon>Diploscapter</taxon>
    </lineage>
</organism>
<reference evidence="3 4" key="1">
    <citation type="journal article" date="2017" name="Curr. Biol.">
        <title>Genome architecture and evolution of a unichromosomal asexual nematode.</title>
        <authorList>
            <person name="Fradin H."/>
            <person name="Zegar C."/>
            <person name="Gutwein M."/>
            <person name="Lucas J."/>
            <person name="Kovtun M."/>
            <person name="Corcoran D."/>
            <person name="Baugh L.R."/>
            <person name="Kiontke K."/>
            <person name="Gunsalus K."/>
            <person name="Fitch D.H."/>
            <person name="Piano F."/>
        </authorList>
    </citation>
    <scope>NUCLEOTIDE SEQUENCE [LARGE SCALE GENOMIC DNA]</scope>
    <source>
        <strain evidence="3">PF1309</strain>
    </source>
</reference>
<comment type="caution">
    <text evidence="3">The sequence shown here is derived from an EMBL/GenBank/DDBJ whole genome shotgun (WGS) entry which is preliminary data.</text>
</comment>
<gene>
    <name evidence="3" type="ORF">WR25_12466</name>
</gene>
<sequence>MVFHWKTFLFVLFTVLNLAFTQPEEEPKSTALPNNTEGTKEFSTTPRYDNSNVTKPQEIEVPSIDDITNELLLTMPNQVKLSDDQFQTEKKIWETIRRHIDTPEDRLEKIRPLVLKLLKKSTKASGEEIILTDDELWAKELDDKIRDQIIEASAKGTVQAVIISKFKQLFGSYSQEVVDSWYRIHKHISNHSKVDEIITTRTTYFYDYDGNHVCALDMVGLNHKVTAVGSLEDLNYYQVVSNRKNKVNGTGEWKSGPSFPENCKMGFANFIECQGRIFAVDVTNGCGLKIFEYDRKPGSKWKEIGRMDSNRTYAGYACVRNKAFICGGITAEGKVLK</sequence>
<evidence type="ECO:0000256" key="1">
    <source>
        <dbReference type="SAM" id="MobiDB-lite"/>
    </source>
</evidence>
<dbReference type="SUPFAM" id="SSF117281">
    <property type="entry name" value="Kelch motif"/>
    <property type="match status" value="1"/>
</dbReference>
<proteinExistence type="predicted"/>
<keyword evidence="4" id="KW-1185">Reference proteome</keyword>
<dbReference type="EMBL" id="LIAE01008909">
    <property type="protein sequence ID" value="PAV71842.1"/>
    <property type="molecule type" value="Genomic_DNA"/>
</dbReference>
<evidence type="ECO:0000313" key="4">
    <source>
        <dbReference type="Proteomes" id="UP000218231"/>
    </source>
</evidence>